<dbReference type="EMBL" id="WBOF01000001">
    <property type="protein sequence ID" value="MQS11646.1"/>
    <property type="molecule type" value="Genomic_DNA"/>
</dbReference>
<comment type="caution">
    <text evidence="1">The sequence shown here is derived from an EMBL/GenBank/DDBJ whole genome shotgun (WGS) entry which is preliminary data.</text>
</comment>
<gene>
    <name evidence="1" type="ORF">F7Q99_04915</name>
</gene>
<dbReference type="AlphaFoldDB" id="A0A6N7KJP3"/>
<evidence type="ECO:0008006" key="3">
    <source>
        <dbReference type="Google" id="ProtNLM"/>
    </source>
</evidence>
<protein>
    <recommendedName>
        <fullName evidence="3">ATP-binding protein</fullName>
    </recommendedName>
</protein>
<accession>A0A6N7KJP3</accession>
<evidence type="ECO:0000313" key="1">
    <source>
        <dbReference type="EMBL" id="MQS11646.1"/>
    </source>
</evidence>
<dbReference type="Proteomes" id="UP000450000">
    <property type="component" value="Unassembled WGS sequence"/>
</dbReference>
<keyword evidence="2" id="KW-1185">Reference proteome</keyword>
<reference evidence="1 2" key="1">
    <citation type="submission" date="2019-09" db="EMBL/GenBank/DDBJ databases">
        <title>Genome Sequences of Streptomyces kaniharaensis ATCC 21070.</title>
        <authorList>
            <person name="Zhu W."/>
            <person name="De Crecy-Lagard V."/>
            <person name="Richards N.G."/>
        </authorList>
    </citation>
    <scope>NUCLEOTIDE SEQUENCE [LARGE SCALE GENOMIC DNA]</scope>
    <source>
        <strain evidence="1 2">SF-557</strain>
    </source>
</reference>
<dbReference type="InterPro" id="IPR036890">
    <property type="entry name" value="HATPase_C_sf"/>
</dbReference>
<dbReference type="Gene3D" id="3.30.565.10">
    <property type="entry name" value="Histidine kinase-like ATPase, C-terminal domain"/>
    <property type="match status" value="1"/>
</dbReference>
<organism evidence="1 2">
    <name type="scientific">Streptomyces kaniharaensis</name>
    <dbReference type="NCBI Taxonomy" id="212423"/>
    <lineage>
        <taxon>Bacteria</taxon>
        <taxon>Bacillati</taxon>
        <taxon>Actinomycetota</taxon>
        <taxon>Actinomycetes</taxon>
        <taxon>Kitasatosporales</taxon>
        <taxon>Streptomycetaceae</taxon>
        <taxon>Streptomyces</taxon>
    </lineage>
</organism>
<dbReference type="OrthoDB" id="4251531at2"/>
<sequence length="129" mass="13724">MPESLDRTPTDQLCALPRHPSSAAAARIVLRGFLSELKDGEHYASDGELIVTELVAAAVLTSQAPEHHLIDVLFEHSAPTGLWIEVTDTGLSGRDRPDSPVSGIVRELSASWGRDLDGGGLWAHLAPPG</sequence>
<evidence type="ECO:0000313" key="2">
    <source>
        <dbReference type="Proteomes" id="UP000450000"/>
    </source>
</evidence>
<name>A0A6N7KJP3_9ACTN</name>
<proteinExistence type="predicted"/>
<dbReference type="RefSeq" id="WP_153460220.1">
    <property type="nucleotide sequence ID" value="NZ_WBOF01000001.1"/>
</dbReference>